<keyword evidence="4 6" id="KW-0472">Membrane</keyword>
<dbReference type="InParanoid" id="A0A165GRZ8"/>
<evidence type="ECO:0000256" key="6">
    <source>
        <dbReference type="SAM" id="Phobius"/>
    </source>
</evidence>
<dbReference type="PANTHER" id="PTHR47804:SF3">
    <property type="entry name" value="PROTEIN BRE4"/>
    <property type="match status" value="1"/>
</dbReference>
<feature type="transmembrane region" description="Helical" evidence="6">
    <location>
        <begin position="621"/>
        <end position="641"/>
    </location>
</feature>
<gene>
    <name evidence="7" type="ORF">CALCODRAFT_508138</name>
</gene>
<comment type="subcellular location">
    <subcellularLocation>
        <location evidence="1">Membrane</location>
        <topology evidence="1">Multi-pass membrane protein</topology>
    </subcellularLocation>
</comment>
<feature type="compositionally biased region" description="Basic and acidic residues" evidence="5">
    <location>
        <begin position="470"/>
        <end position="495"/>
    </location>
</feature>
<dbReference type="GO" id="GO:0016020">
    <property type="term" value="C:membrane"/>
    <property type="evidence" value="ECO:0007669"/>
    <property type="project" value="UniProtKB-SubCell"/>
</dbReference>
<dbReference type="FunCoup" id="A0A165GRZ8">
    <property type="interactions" value="15"/>
</dbReference>
<feature type="transmembrane region" description="Helical" evidence="6">
    <location>
        <begin position="170"/>
        <end position="189"/>
    </location>
</feature>
<keyword evidence="8" id="KW-1185">Reference proteome</keyword>
<feature type="transmembrane region" description="Helical" evidence="6">
    <location>
        <begin position="662"/>
        <end position="687"/>
    </location>
</feature>
<dbReference type="Proteomes" id="UP000076842">
    <property type="component" value="Unassembled WGS sequence"/>
</dbReference>
<evidence type="ECO:0000256" key="3">
    <source>
        <dbReference type="ARBA" id="ARBA00022989"/>
    </source>
</evidence>
<proteinExistence type="predicted"/>
<keyword evidence="2 6" id="KW-0812">Transmembrane</keyword>
<evidence type="ECO:0000256" key="2">
    <source>
        <dbReference type="ARBA" id="ARBA00022692"/>
    </source>
</evidence>
<feature type="transmembrane region" description="Helical" evidence="6">
    <location>
        <begin position="566"/>
        <end position="583"/>
    </location>
</feature>
<dbReference type="PANTHER" id="PTHR47804">
    <property type="entry name" value="60S RIBOSOMAL PROTEIN L19"/>
    <property type="match status" value="1"/>
</dbReference>
<evidence type="ECO:0000313" key="8">
    <source>
        <dbReference type="Proteomes" id="UP000076842"/>
    </source>
</evidence>
<feature type="transmembrane region" description="Helical" evidence="6">
    <location>
        <begin position="140"/>
        <end position="158"/>
    </location>
</feature>
<organism evidence="7 8">
    <name type="scientific">Calocera cornea HHB12733</name>
    <dbReference type="NCBI Taxonomy" id="1353952"/>
    <lineage>
        <taxon>Eukaryota</taxon>
        <taxon>Fungi</taxon>
        <taxon>Dikarya</taxon>
        <taxon>Basidiomycota</taxon>
        <taxon>Agaricomycotina</taxon>
        <taxon>Dacrymycetes</taxon>
        <taxon>Dacrymycetales</taxon>
        <taxon>Dacrymycetaceae</taxon>
        <taxon>Calocera</taxon>
    </lineage>
</organism>
<evidence type="ECO:0000256" key="5">
    <source>
        <dbReference type="SAM" id="MobiDB-lite"/>
    </source>
</evidence>
<accession>A0A165GRZ8</accession>
<feature type="region of interest" description="Disordered" evidence="5">
    <location>
        <begin position="467"/>
        <end position="505"/>
    </location>
</feature>
<evidence type="ECO:0000256" key="1">
    <source>
        <dbReference type="ARBA" id="ARBA00004141"/>
    </source>
</evidence>
<name>A0A165GRZ8_9BASI</name>
<dbReference type="STRING" id="1353952.A0A165GRZ8"/>
<reference evidence="7 8" key="1">
    <citation type="journal article" date="2016" name="Mol. Biol. Evol.">
        <title>Comparative Genomics of Early-Diverging Mushroom-Forming Fungi Provides Insights into the Origins of Lignocellulose Decay Capabilities.</title>
        <authorList>
            <person name="Nagy L.G."/>
            <person name="Riley R."/>
            <person name="Tritt A."/>
            <person name="Adam C."/>
            <person name="Daum C."/>
            <person name="Floudas D."/>
            <person name="Sun H."/>
            <person name="Yadav J.S."/>
            <person name="Pangilinan J."/>
            <person name="Larsson K.H."/>
            <person name="Matsuura K."/>
            <person name="Barry K."/>
            <person name="Labutti K."/>
            <person name="Kuo R."/>
            <person name="Ohm R.A."/>
            <person name="Bhattacharya S.S."/>
            <person name="Shirouzu T."/>
            <person name="Yoshinaga Y."/>
            <person name="Martin F.M."/>
            <person name="Grigoriev I.V."/>
            <person name="Hibbett D.S."/>
        </authorList>
    </citation>
    <scope>NUCLEOTIDE SEQUENCE [LARGE SCALE GENOMIC DNA]</scope>
    <source>
        <strain evidence="7 8">HHB12733</strain>
    </source>
</reference>
<feature type="transmembrane region" description="Helical" evidence="6">
    <location>
        <begin position="23"/>
        <end position="46"/>
    </location>
</feature>
<evidence type="ECO:0000313" key="7">
    <source>
        <dbReference type="EMBL" id="KZT58401.1"/>
    </source>
</evidence>
<dbReference type="OrthoDB" id="68611at2759"/>
<dbReference type="AlphaFoldDB" id="A0A165GRZ8"/>
<sequence length="971" mass="107055">MAPTLPSLQLPSLGALIHSQPAWYLPAFCRVLATCLCAIAMTLPWVNAITHFPHLILVFKETNYFPDVGLGAQIEATVLTSAGAMWGLGYSNSVLALSKFFVAKYGDDCIQSRAVIGVGLSLHAFTGAYMISKFPRLMRASTTSIYLGVWVLLVKIGSHQMTAESFTEPGFCFAAAALLSFLCALPLLLNNRSQLAGNVIDAYATVHALLKASGEQMLDRTPKDQPEELDTLAGKLFKQSQALPGKFLQATFEMRWGRLPADPLKDLIASVERLRAEISLGLPAAKNAALDQLDASHLLFLDTVESSTHALNSELLAALALVMESVRVAYDLPEDDAAPASDKLRSGTARLPLQPEHCLTARTALDSAADALRADIRRALNKLLAAQDVAGADQSTEEVMERVFHREMFGISLFLASLLEVSGECWNALKQSEDLLNAYRAAGKKRLLRPHLSWGWLGISEKSAALENASADHHDDGTDHNAEKEQSQAEVERAQSELMEGGPPAYHESGAPFTGAVVPRATADMPVQRFSAINKFFMKLSHKTLKFRMKIASFIRSIRNSRHIKYAIRAALGALILSIPAILPKDSPLRKQFVKGNQQWQVIGFIMGLDMDVGSIIRKNMFRICGTIVGCSYAYLCWIICRHNAPAKVVMVTAFQIPASWVILRTGIPSAAITAMVTIPTIIFAPWKEDSNIWVMGASKAGALVTGLGAALVASLLVFPLQARSEFMTQIAKSIDALSLDYVTLSRPFLRTSQVTKDYRTLGLEIENKVKDRLRMADRLLGDMALELSLLPKPTGFYSRVEVNLRRILDLFLGLRYLRQNIPHQRTVREVLDSRMHLVSSQIMIMFALSHCFRAQMPLPQFLPSSQHALEELIENLRERWVSTHSKSDQVDDTAGDIASLFSLAESEAMTEVAEALDDLTHLTGSIFGSLDWWDGNAPTTALPVQSDKKKHYWNHVWKDITHRKAIEGSM</sequence>
<protein>
    <submittedName>
        <fullName evidence="7">Uncharacterized protein</fullName>
    </submittedName>
</protein>
<evidence type="ECO:0000256" key="4">
    <source>
        <dbReference type="ARBA" id="ARBA00023136"/>
    </source>
</evidence>
<dbReference type="EMBL" id="KV423951">
    <property type="protein sequence ID" value="KZT58401.1"/>
    <property type="molecule type" value="Genomic_DNA"/>
</dbReference>
<keyword evidence="3 6" id="KW-1133">Transmembrane helix</keyword>
<dbReference type="InterPro" id="IPR052430">
    <property type="entry name" value="IVT-Associated"/>
</dbReference>
<feature type="transmembrane region" description="Helical" evidence="6">
    <location>
        <begin position="693"/>
        <end position="719"/>
    </location>
</feature>